<accession>A0A3P7QUT1</accession>
<dbReference type="EMBL" id="UYRU01087438">
    <property type="protein sequence ID" value="VDN35652.1"/>
    <property type="molecule type" value="Genomic_DNA"/>
</dbReference>
<evidence type="ECO:0000256" key="2">
    <source>
        <dbReference type="SAM" id="MobiDB-lite"/>
    </source>
</evidence>
<protein>
    <submittedName>
        <fullName evidence="3">Uncharacterized protein</fullName>
    </submittedName>
</protein>
<dbReference type="SUPFAM" id="SSF50978">
    <property type="entry name" value="WD40 repeat-like"/>
    <property type="match status" value="1"/>
</dbReference>
<name>A0A3P7QUT1_DIBLA</name>
<dbReference type="Gene3D" id="2.130.10.10">
    <property type="entry name" value="YVTN repeat-like/Quinoprotein amine dehydrogenase"/>
    <property type="match status" value="1"/>
</dbReference>
<feature type="compositionally biased region" description="Polar residues" evidence="2">
    <location>
        <begin position="132"/>
        <end position="143"/>
    </location>
</feature>
<keyword evidence="1" id="KW-0853">WD repeat</keyword>
<sequence length="143" mass="15596">MLTLHEHTGRVFRLQFDDFQIVSSSHDDSIIIWDFVSPTVGQEECDDGFADAPWCSQAAHGGANQSTNPANLSSAMTSEPNGNTMGTGDNEHDSASQGNGSMPRGFSRQHEQLERRQPHLEFIGTDGDRMNDISSSPSPDHGH</sequence>
<feature type="compositionally biased region" description="Polar residues" evidence="2">
    <location>
        <begin position="63"/>
        <end position="87"/>
    </location>
</feature>
<feature type="repeat" description="WD" evidence="1">
    <location>
        <begin position="4"/>
        <end position="34"/>
    </location>
</feature>
<feature type="compositionally biased region" description="Basic and acidic residues" evidence="2">
    <location>
        <begin position="108"/>
        <end position="119"/>
    </location>
</feature>
<dbReference type="InterPro" id="IPR015943">
    <property type="entry name" value="WD40/YVTN_repeat-like_dom_sf"/>
</dbReference>
<dbReference type="InterPro" id="IPR036322">
    <property type="entry name" value="WD40_repeat_dom_sf"/>
</dbReference>
<dbReference type="AlphaFoldDB" id="A0A3P7QUT1"/>
<evidence type="ECO:0000256" key="1">
    <source>
        <dbReference type="PROSITE-ProRule" id="PRU00221"/>
    </source>
</evidence>
<organism evidence="3 4">
    <name type="scientific">Dibothriocephalus latus</name>
    <name type="common">Fish tapeworm</name>
    <name type="synonym">Diphyllobothrium latum</name>
    <dbReference type="NCBI Taxonomy" id="60516"/>
    <lineage>
        <taxon>Eukaryota</taxon>
        <taxon>Metazoa</taxon>
        <taxon>Spiralia</taxon>
        <taxon>Lophotrochozoa</taxon>
        <taxon>Platyhelminthes</taxon>
        <taxon>Cestoda</taxon>
        <taxon>Eucestoda</taxon>
        <taxon>Diphyllobothriidea</taxon>
        <taxon>Diphyllobothriidae</taxon>
        <taxon>Dibothriocephalus</taxon>
    </lineage>
</organism>
<keyword evidence="4" id="KW-1185">Reference proteome</keyword>
<gene>
    <name evidence="3" type="ORF">DILT_LOCUS16831</name>
</gene>
<feature type="region of interest" description="Disordered" evidence="2">
    <location>
        <begin position="55"/>
        <end position="143"/>
    </location>
</feature>
<reference evidence="3 4" key="1">
    <citation type="submission" date="2018-11" db="EMBL/GenBank/DDBJ databases">
        <authorList>
            <consortium name="Pathogen Informatics"/>
        </authorList>
    </citation>
    <scope>NUCLEOTIDE SEQUENCE [LARGE SCALE GENOMIC DNA]</scope>
</reference>
<evidence type="ECO:0000313" key="4">
    <source>
        <dbReference type="Proteomes" id="UP000281553"/>
    </source>
</evidence>
<dbReference type="OrthoDB" id="19711at2759"/>
<dbReference type="Proteomes" id="UP000281553">
    <property type="component" value="Unassembled WGS sequence"/>
</dbReference>
<dbReference type="InterPro" id="IPR001680">
    <property type="entry name" value="WD40_rpt"/>
</dbReference>
<dbReference type="PROSITE" id="PS50082">
    <property type="entry name" value="WD_REPEATS_2"/>
    <property type="match status" value="1"/>
</dbReference>
<evidence type="ECO:0000313" key="3">
    <source>
        <dbReference type="EMBL" id="VDN35652.1"/>
    </source>
</evidence>
<proteinExistence type="predicted"/>